<dbReference type="GO" id="GO:0016020">
    <property type="term" value="C:membrane"/>
    <property type="evidence" value="ECO:0007669"/>
    <property type="project" value="InterPro"/>
</dbReference>
<sequence length="93" mass="10230">MAKEGGKYQALVKLHQIEKNDDEKDDMISMEKAREANQEAIAGSKLTERVRSQAFACLLRQEVADCDRPENSSGAISFRLASDASAIREIASS</sequence>
<evidence type="ECO:0000256" key="1">
    <source>
        <dbReference type="ARBA" id="ARBA00022692"/>
    </source>
</evidence>
<dbReference type="InterPro" id="IPR036640">
    <property type="entry name" value="ABC1_TM_sf"/>
</dbReference>
<keyword evidence="3" id="KW-0472">Membrane</keyword>
<dbReference type="Gene3D" id="1.20.1560.10">
    <property type="entry name" value="ABC transporter type 1, transmembrane domain"/>
    <property type="match status" value="1"/>
</dbReference>
<dbReference type="EMBL" id="CAJNYT010001419">
    <property type="protein sequence ID" value="CAF3409721.1"/>
    <property type="molecule type" value="Genomic_DNA"/>
</dbReference>
<dbReference type="SUPFAM" id="SSF90123">
    <property type="entry name" value="ABC transporter transmembrane region"/>
    <property type="match status" value="1"/>
</dbReference>
<keyword evidence="2" id="KW-1133">Transmembrane helix</keyword>
<dbReference type="Proteomes" id="UP000663872">
    <property type="component" value="Unassembled WGS sequence"/>
</dbReference>
<gene>
    <name evidence="5" type="ORF">GRG538_LOCUS10788</name>
</gene>
<comment type="caution">
    <text evidence="5">The sequence shown here is derived from an EMBL/GenBank/DDBJ whole genome shotgun (WGS) entry which is preliminary data.</text>
</comment>
<dbReference type="PROSITE" id="PS50929">
    <property type="entry name" value="ABC_TM1F"/>
    <property type="match status" value="1"/>
</dbReference>
<accession>A0A818AXZ1</accession>
<keyword evidence="1" id="KW-0812">Transmembrane</keyword>
<evidence type="ECO:0000259" key="4">
    <source>
        <dbReference type="PROSITE" id="PS50929"/>
    </source>
</evidence>
<evidence type="ECO:0000256" key="2">
    <source>
        <dbReference type="ARBA" id="ARBA00022989"/>
    </source>
</evidence>
<evidence type="ECO:0000256" key="3">
    <source>
        <dbReference type="ARBA" id="ARBA00023136"/>
    </source>
</evidence>
<dbReference type="InterPro" id="IPR011527">
    <property type="entry name" value="ABC1_TM_dom"/>
</dbReference>
<evidence type="ECO:0000313" key="6">
    <source>
        <dbReference type="Proteomes" id="UP000663872"/>
    </source>
</evidence>
<name>A0A818AXZ1_9BILA</name>
<dbReference type="GO" id="GO:0140359">
    <property type="term" value="F:ABC-type transporter activity"/>
    <property type="evidence" value="ECO:0007669"/>
    <property type="project" value="InterPro"/>
</dbReference>
<organism evidence="5 6">
    <name type="scientific">Rotaria socialis</name>
    <dbReference type="NCBI Taxonomy" id="392032"/>
    <lineage>
        <taxon>Eukaryota</taxon>
        <taxon>Metazoa</taxon>
        <taxon>Spiralia</taxon>
        <taxon>Gnathifera</taxon>
        <taxon>Rotifera</taxon>
        <taxon>Eurotatoria</taxon>
        <taxon>Bdelloidea</taxon>
        <taxon>Philodinida</taxon>
        <taxon>Philodinidae</taxon>
        <taxon>Rotaria</taxon>
    </lineage>
</organism>
<dbReference type="GO" id="GO:0005524">
    <property type="term" value="F:ATP binding"/>
    <property type="evidence" value="ECO:0007669"/>
    <property type="project" value="InterPro"/>
</dbReference>
<evidence type="ECO:0000313" key="5">
    <source>
        <dbReference type="EMBL" id="CAF3409721.1"/>
    </source>
</evidence>
<protein>
    <recommendedName>
        <fullName evidence="4">ABC transmembrane type-1 domain-containing protein</fullName>
    </recommendedName>
</protein>
<reference evidence="5" key="1">
    <citation type="submission" date="2021-02" db="EMBL/GenBank/DDBJ databases">
        <authorList>
            <person name="Nowell W R."/>
        </authorList>
    </citation>
    <scope>NUCLEOTIDE SEQUENCE</scope>
</reference>
<feature type="domain" description="ABC transmembrane type-1" evidence="4">
    <location>
        <begin position="40"/>
        <end position="93"/>
    </location>
</feature>
<dbReference type="AlphaFoldDB" id="A0A818AXZ1"/>
<proteinExistence type="predicted"/>